<accession>A0A5C3KWU5</accession>
<dbReference type="InterPro" id="IPR001579">
    <property type="entry name" value="Glyco_hydro_18_chit_AS"/>
</dbReference>
<dbReference type="InterPro" id="IPR001223">
    <property type="entry name" value="Glyco_hydro18_cat"/>
</dbReference>
<keyword evidence="6" id="KW-0146">Chitin degradation</keyword>
<keyword evidence="4" id="KW-0964">Secreted</keyword>
<dbReference type="Gene3D" id="3.10.50.10">
    <property type="match status" value="1"/>
</dbReference>
<evidence type="ECO:0000259" key="13">
    <source>
        <dbReference type="PROSITE" id="PS51910"/>
    </source>
</evidence>
<evidence type="ECO:0000256" key="10">
    <source>
        <dbReference type="RuleBase" id="RU000489"/>
    </source>
</evidence>
<proteinExistence type="predicted"/>
<dbReference type="GO" id="GO:0005576">
    <property type="term" value="C:extracellular region"/>
    <property type="evidence" value="ECO:0007669"/>
    <property type="project" value="UniProtKB-SubCell"/>
</dbReference>
<evidence type="ECO:0000256" key="5">
    <source>
        <dbReference type="ARBA" id="ARBA00022801"/>
    </source>
</evidence>
<evidence type="ECO:0000256" key="7">
    <source>
        <dbReference type="ARBA" id="ARBA00023277"/>
    </source>
</evidence>
<evidence type="ECO:0000313" key="15">
    <source>
        <dbReference type="Proteomes" id="UP000307440"/>
    </source>
</evidence>
<evidence type="ECO:0000256" key="11">
    <source>
        <dbReference type="SAM" id="MobiDB-lite"/>
    </source>
</evidence>
<dbReference type="SUPFAM" id="SSF54556">
    <property type="entry name" value="Chitinase insertion domain"/>
    <property type="match status" value="1"/>
</dbReference>
<feature type="region of interest" description="Disordered" evidence="11">
    <location>
        <begin position="505"/>
        <end position="532"/>
    </location>
</feature>
<dbReference type="PANTHER" id="PTHR11177:SF317">
    <property type="entry name" value="CHITINASE 12-RELATED"/>
    <property type="match status" value="1"/>
</dbReference>
<dbReference type="EMBL" id="ML210197">
    <property type="protein sequence ID" value="TFK24660.1"/>
    <property type="molecule type" value="Genomic_DNA"/>
</dbReference>
<feature type="domain" description="GH18" evidence="13">
    <location>
        <begin position="120"/>
        <end position="477"/>
    </location>
</feature>
<keyword evidence="12" id="KW-1133">Transmembrane helix</keyword>
<dbReference type="Pfam" id="PF00704">
    <property type="entry name" value="Glyco_hydro_18"/>
    <property type="match status" value="1"/>
</dbReference>
<dbReference type="CDD" id="cd06548">
    <property type="entry name" value="GH18_chitinase"/>
    <property type="match status" value="1"/>
</dbReference>
<dbReference type="GO" id="GO:0006032">
    <property type="term" value="P:chitin catabolic process"/>
    <property type="evidence" value="ECO:0007669"/>
    <property type="project" value="UniProtKB-KW"/>
</dbReference>
<comment type="catalytic activity">
    <reaction evidence="1">
        <text>Random endo-hydrolysis of N-acetyl-beta-D-glucosaminide (1-&gt;4)-beta-linkages in chitin and chitodextrins.</text>
        <dbReference type="EC" id="3.2.1.14"/>
    </reaction>
</comment>
<keyword evidence="8 10" id="KW-0326">Glycosidase</keyword>
<evidence type="ECO:0000256" key="4">
    <source>
        <dbReference type="ARBA" id="ARBA00022525"/>
    </source>
</evidence>
<feature type="region of interest" description="Disordered" evidence="11">
    <location>
        <begin position="1"/>
        <end position="26"/>
    </location>
</feature>
<protein>
    <recommendedName>
        <fullName evidence="3">chitinase</fullName>
        <ecNumber evidence="3">3.2.1.14</ecNumber>
    </recommendedName>
</protein>
<dbReference type="STRING" id="230819.A0A5C3KWU5"/>
<dbReference type="OrthoDB" id="76388at2759"/>
<keyword evidence="12" id="KW-0812">Transmembrane</keyword>
<dbReference type="InterPro" id="IPR017853">
    <property type="entry name" value="GH"/>
</dbReference>
<comment type="subcellular location">
    <subcellularLocation>
        <location evidence="2">Secreted</location>
    </subcellularLocation>
</comment>
<evidence type="ECO:0000256" key="2">
    <source>
        <dbReference type="ARBA" id="ARBA00004613"/>
    </source>
</evidence>
<dbReference type="Gene3D" id="3.20.20.80">
    <property type="entry name" value="Glycosidases"/>
    <property type="match status" value="1"/>
</dbReference>
<dbReference type="SMART" id="SM00636">
    <property type="entry name" value="Glyco_18"/>
    <property type="match status" value="1"/>
</dbReference>
<dbReference type="PROSITE" id="PS51910">
    <property type="entry name" value="GH18_2"/>
    <property type="match status" value="1"/>
</dbReference>
<dbReference type="GO" id="GO:0000272">
    <property type="term" value="P:polysaccharide catabolic process"/>
    <property type="evidence" value="ECO:0007669"/>
    <property type="project" value="UniProtKB-KW"/>
</dbReference>
<reference evidence="14 15" key="1">
    <citation type="journal article" date="2019" name="Nat. Ecol. Evol.">
        <title>Megaphylogeny resolves global patterns of mushroom evolution.</title>
        <authorList>
            <person name="Varga T."/>
            <person name="Krizsan K."/>
            <person name="Foldi C."/>
            <person name="Dima B."/>
            <person name="Sanchez-Garcia M."/>
            <person name="Sanchez-Ramirez S."/>
            <person name="Szollosi G.J."/>
            <person name="Szarkandi J.G."/>
            <person name="Papp V."/>
            <person name="Albert L."/>
            <person name="Andreopoulos W."/>
            <person name="Angelini C."/>
            <person name="Antonin V."/>
            <person name="Barry K.W."/>
            <person name="Bougher N.L."/>
            <person name="Buchanan P."/>
            <person name="Buyck B."/>
            <person name="Bense V."/>
            <person name="Catcheside P."/>
            <person name="Chovatia M."/>
            <person name="Cooper J."/>
            <person name="Damon W."/>
            <person name="Desjardin D."/>
            <person name="Finy P."/>
            <person name="Geml J."/>
            <person name="Haridas S."/>
            <person name="Hughes K."/>
            <person name="Justo A."/>
            <person name="Karasinski D."/>
            <person name="Kautmanova I."/>
            <person name="Kiss B."/>
            <person name="Kocsube S."/>
            <person name="Kotiranta H."/>
            <person name="LaButti K.M."/>
            <person name="Lechner B.E."/>
            <person name="Liimatainen K."/>
            <person name="Lipzen A."/>
            <person name="Lukacs Z."/>
            <person name="Mihaltcheva S."/>
            <person name="Morgado L.N."/>
            <person name="Niskanen T."/>
            <person name="Noordeloos M.E."/>
            <person name="Ohm R.A."/>
            <person name="Ortiz-Santana B."/>
            <person name="Ovrebo C."/>
            <person name="Racz N."/>
            <person name="Riley R."/>
            <person name="Savchenko A."/>
            <person name="Shiryaev A."/>
            <person name="Soop K."/>
            <person name="Spirin V."/>
            <person name="Szebenyi C."/>
            <person name="Tomsovsky M."/>
            <person name="Tulloss R.E."/>
            <person name="Uehling J."/>
            <person name="Grigoriev I.V."/>
            <person name="Vagvolgyi C."/>
            <person name="Papp T."/>
            <person name="Martin F.M."/>
            <person name="Miettinen O."/>
            <person name="Hibbett D.S."/>
            <person name="Nagy L.G."/>
        </authorList>
    </citation>
    <scope>NUCLEOTIDE SEQUENCE [LARGE SCALE GENOMIC DNA]</scope>
    <source>
        <strain evidence="14 15">CBS 121175</strain>
    </source>
</reference>
<name>A0A5C3KWU5_COPMA</name>
<dbReference type="SUPFAM" id="SSF51445">
    <property type="entry name" value="(Trans)glycosidases"/>
    <property type="match status" value="1"/>
</dbReference>
<evidence type="ECO:0000256" key="6">
    <source>
        <dbReference type="ARBA" id="ARBA00023024"/>
    </source>
</evidence>
<keyword evidence="5 10" id="KW-0378">Hydrolase</keyword>
<dbReference type="EC" id="3.2.1.14" evidence="3"/>
<dbReference type="InterPro" id="IPR029070">
    <property type="entry name" value="Chitinase_insertion_sf"/>
</dbReference>
<dbReference type="AlphaFoldDB" id="A0A5C3KWU5"/>
<keyword evidence="9" id="KW-0624">Polysaccharide degradation</keyword>
<feature type="compositionally biased region" description="Polar residues" evidence="11">
    <location>
        <begin position="1"/>
        <end position="20"/>
    </location>
</feature>
<dbReference type="FunFam" id="3.20.20.80:FF:000075">
    <property type="entry name" value="Sporulation-specific chitinase"/>
    <property type="match status" value="1"/>
</dbReference>
<keyword evidence="7" id="KW-0119">Carbohydrate metabolism</keyword>
<dbReference type="PANTHER" id="PTHR11177">
    <property type="entry name" value="CHITINASE"/>
    <property type="match status" value="1"/>
</dbReference>
<dbReference type="GO" id="GO:0008843">
    <property type="term" value="F:endochitinase activity"/>
    <property type="evidence" value="ECO:0007669"/>
    <property type="project" value="UniProtKB-EC"/>
</dbReference>
<evidence type="ECO:0000256" key="8">
    <source>
        <dbReference type="ARBA" id="ARBA00023295"/>
    </source>
</evidence>
<sequence>MSVHSRNTSYQRVPTNPSFDSSEDLSTEESKFASNVNNRSKRSTRVVYAVLGFIVTAILFYFIGRLSVTFRSTTSPILPVTPTNPAVVAEPSSSIHQVPLPTATPVPNKNDTMSITHGGKKSVGYFVNWGIYGRKYLPKYIPVNDLTHILYAFANVNPSSGTVALSDVWADQDIHYPGDTWNIPGGEKHLFGNFKAIYLLKKKHRHLKLLLSIGGWTYSPNFHPVVVDRAKRAEFVRSSVELLDDYGLDGLDVDYEYPRDEQEAHAYVELLKELRHALDQREIENGNGCRFLLTIAAPCGPDHYKKLIVKEMDRYLSFWNLMSYDYSGSWDTIANHQANMYGAPINTHDALTFYTSHGVEPSKLVLGVPLYGRSFASTGGPGTKFEGTGRGTWEKGVYDYRVLPLPFQSTYVYNDENVMASWTLDGVEGGEMVSYDTPVVAKLKGEFIRDNGLGGSMFWELSGDKMPSATVEEVENKNEREAKMKEAGEGVENMNGTKCLSAVGVAPRRPRRRPRVANPWTNPPIGPKKRKRKALDLTLSDVHVERFYYLSTEARWHGFPQKCRWDRNNDGKEECTEQIMNHAQLLQHVKDHPEGLYSEMGLGPMVPSKKRVVCMYNRCYRKFLFGSLPPHLLSHGKGNCPPRPGSQSCADPVFLDEDAAA</sequence>
<gene>
    <name evidence="14" type="ORF">FA15DRAFT_704418</name>
</gene>
<dbReference type="GO" id="GO:0008061">
    <property type="term" value="F:chitin binding"/>
    <property type="evidence" value="ECO:0007669"/>
    <property type="project" value="InterPro"/>
</dbReference>
<dbReference type="Proteomes" id="UP000307440">
    <property type="component" value="Unassembled WGS sequence"/>
</dbReference>
<dbReference type="PROSITE" id="PS01095">
    <property type="entry name" value="GH18_1"/>
    <property type="match status" value="1"/>
</dbReference>
<dbReference type="InterPro" id="IPR011583">
    <property type="entry name" value="Chitinase_II/V-like_cat"/>
</dbReference>
<keyword evidence="15" id="KW-1185">Reference proteome</keyword>
<feature type="transmembrane region" description="Helical" evidence="12">
    <location>
        <begin position="46"/>
        <end position="64"/>
    </location>
</feature>
<evidence type="ECO:0000256" key="12">
    <source>
        <dbReference type="SAM" id="Phobius"/>
    </source>
</evidence>
<evidence type="ECO:0000256" key="1">
    <source>
        <dbReference type="ARBA" id="ARBA00000822"/>
    </source>
</evidence>
<organism evidence="14 15">
    <name type="scientific">Coprinopsis marcescibilis</name>
    <name type="common">Agaric fungus</name>
    <name type="synonym">Psathyrella marcescibilis</name>
    <dbReference type="NCBI Taxonomy" id="230819"/>
    <lineage>
        <taxon>Eukaryota</taxon>
        <taxon>Fungi</taxon>
        <taxon>Dikarya</taxon>
        <taxon>Basidiomycota</taxon>
        <taxon>Agaricomycotina</taxon>
        <taxon>Agaricomycetes</taxon>
        <taxon>Agaricomycetidae</taxon>
        <taxon>Agaricales</taxon>
        <taxon>Agaricineae</taxon>
        <taxon>Psathyrellaceae</taxon>
        <taxon>Coprinopsis</taxon>
    </lineage>
</organism>
<dbReference type="InterPro" id="IPR050314">
    <property type="entry name" value="Glycosyl_Hydrlase_18"/>
</dbReference>
<evidence type="ECO:0000256" key="9">
    <source>
        <dbReference type="ARBA" id="ARBA00023326"/>
    </source>
</evidence>
<evidence type="ECO:0000313" key="14">
    <source>
        <dbReference type="EMBL" id="TFK24660.1"/>
    </source>
</evidence>
<evidence type="ECO:0000256" key="3">
    <source>
        <dbReference type="ARBA" id="ARBA00012729"/>
    </source>
</evidence>
<keyword evidence="12" id="KW-0472">Membrane</keyword>